<dbReference type="PROSITE" id="PS51352">
    <property type="entry name" value="THIOREDOXIN_2"/>
    <property type="match status" value="1"/>
</dbReference>
<sequence>MSNDLQPAMKIPALVVKDSDNKQADITVRQTDLSWKMIVIYRGKHCPLCTKQLNALAKMKGEFFDAGVELAAVSGDSHEQLTEHLKDLEVNFPLYSSLSLVQMTDLGLYISEPRNENETDHPFAEPAIFIVNEQDQIQIVDKSNAPFSRPDLNDLLSGIKFIRENDYPIRGTLTE</sequence>
<protein>
    <submittedName>
        <fullName evidence="2">Thioredoxin peroxidase</fullName>
    </submittedName>
</protein>
<dbReference type="AlphaFoldDB" id="A0A1Q2H472"/>
<dbReference type="Proteomes" id="UP000188243">
    <property type="component" value="Chromosome"/>
</dbReference>
<dbReference type="SUPFAM" id="SSF52833">
    <property type="entry name" value="Thioredoxin-like"/>
    <property type="match status" value="1"/>
</dbReference>
<dbReference type="EMBL" id="CP019628">
    <property type="protein sequence ID" value="AQQ02160.1"/>
    <property type="molecule type" value="Genomic_DNA"/>
</dbReference>
<name>A0A1Q2H472_9GAMM</name>
<dbReference type="Gene3D" id="3.40.30.10">
    <property type="entry name" value="Glutaredoxin"/>
    <property type="match status" value="1"/>
</dbReference>
<evidence type="ECO:0000259" key="1">
    <source>
        <dbReference type="PROSITE" id="PS51352"/>
    </source>
</evidence>
<gene>
    <name evidence="2" type="ORF">B0W48_19570</name>
</gene>
<keyword evidence="2" id="KW-0575">Peroxidase</keyword>
<dbReference type="InterPro" id="IPR000866">
    <property type="entry name" value="AhpC/TSA"/>
</dbReference>
<feature type="domain" description="Thioredoxin" evidence="1">
    <location>
        <begin position="5"/>
        <end position="164"/>
    </location>
</feature>
<keyword evidence="2" id="KW-0560">Oxidoreductase</keyword>
<organism evidence="2 3">
    <name type="scientific">Pseudoalteromonas aliena</name>
    <dbReference type="NCBI Taxonomy" id="247523"/>
    <lineage>
        <taxon>Bacteria</taxon>
        <taxon>Pseudomonadati</taxon>
        <taxon>Pseudomonadota</taxon>
        <taxon>Gammaproteobacteria</taxon>
        <taxon>Alteromonadales</taxon>
        <taxon>Pseudoalteromonadaceae</taxon>
        <taxon>Pseudoalteromonas</taxon>
    </lineage>
</organism>
<dbReference type="Pfam" id="PF00578">
    <property type="entry name" value="AhpC-TSA"/>
    <property type="match status" value="1"/>
</dbReference>
<dbReference type="RefSeq" id="WP_077539076.1">
    <property type="nucleotide sequence ID" value="NZ_CP019628.1"/>
</dbReference>
<reference evidence="2 3" key="1">
    <citation type="submission" date="2017-02" db="EMBL/GenBank/DDBJ databases">
        <title>Complete genome sequence of the cold-active Pseudoalteromonas aliena strain EH1 isolated from Arctic seawater.</title>
        <authorList>
            <person name="Kim E."/>
            <person name="Heo E."/>
            <person name="Kim H."/>
            <person name="Kim D."/>
        </authorList>
    </citation>
    <scope>NUCLEOTIDE SEQUENCE [LARGE SCALE GENOMIC DNA]</scope>
    <source>
        <strain evidence="2 3">EH1</strain>
    </source>
</reference>
<evidence type="ECO:0000313" key="2">
    <source>
        <dbReference type="EMBL" id="AQQ02160.1"/>
    </source>
</evidence>
<proteinExistence type="predicted"/>
<dbReference type="InterPro" id="IPR036249">
    <property type="entry name" value="Thioredoxin-like_sf"/>
</dbReference>
<accession>A0A1Q2H472</accession>
<dbReference type="KEGG" id="paln:B0W48_19570"/>
<dbReference type="STRING" id="247523.B0W48_19570"/>
<evidence type="ECO:0000313" key="3">
    <source>
        <dbReference type="Proteomes" id="UP000188243"/>
    </source>
</evidence>
<dbReference type="GO" id="GO:0004601">
    <property type="term" value="F:peroxidase activity"/>
    <property type="evidence" value="ECO:0007669"/>
    <property type="project" value="UniProtKB-KW"/>
</dbReference>
<dbReference type="InterPro" id="IPR013766">
    <property type="entry name" value="Thioredoxin_domain"/>
</dbReference>